<feature type="compositionally biased region" description="Basic and acidic residues" evidence="1">
    <location>
        <begin position="212"/>
        <end position="224"/>
    </location>
</feature>
<feature type="region of interest" description="Disordered" evidence="1">
    <location>
        <begin position="159"/>
        <end position="301"/>
    </location>
</feature>
<comment type="caution">
    <text evidence="2">The sequence shown here is derived from an EMBL/GenBank/DDBJ whole genome shotgun (WGS) entry which is preliminary data.</text>
</comment>
<protein>
    <submittedName>
        <fullName evidence="2">Uncharacterized protein</fullName>
    </submittedName>
</protein>
<evidence type="ECO:0000313" key="2">
    <source>
        <dbReference type="EMBL" id="KAG6377421.1"/>
    </source>
</evidence>
<evidence type="ECO:0000256" key="1">
    <source>
        <dbReference type="SAM" id="MobiDB-lite"/>
    </source>
</evidence>
<feature type="compositionally biased region" description="Low complexity" evidence="1">
    <location>
        <begin position="172"/>
        <end position="211"/>
    </location>
</feature>
<feature type="compositionally biased region" description="Acidic residues" evidence="1">
    <location>
        <begin position="338"/>
        <end position="353"/>
    </location>
</feature>
<dbReference type="OrthoDB" id="3045089at2759"/>
<gene>
    <name evidence="2" type="ORF">JVT61DRAFT_15223</name>
</gene>
<accession>A0A8I3ACD9</accession>
<evidence type="ECO:0000313" key="3">
    <source>
        <dbReference type="Proteomes" id="UP000683000"/>
    </source>
</evidence>
<feature type="compositionally biased region" description="Gly residues" evidence="1">
    <location>
        <begin position="355"/>
        <end position="366"/>
    </location>
</feature>
<keyword evidence="3" id="KW-1185">Reference proteome</keyword>
<dbReference type="Proteomes" id="UP000683000">
    <property type="component" value="Unassembled WGS sequence"/>
</dbReference>
<dbReference type="AlphaFoldDB" id="A0A8I3ACD9"/>
<feature type="region of interest" description="Disordered" evidence="1">
    <location>
        <begin position="332"/>
        <end position="366"/>
    </location>
</feature>
<sequence length="366" mass="40371">MSTPAGIPLLSGPPPSPLGPVQRNCRKCKKEFNIIFNRRTSACIAVMTSAPLAQIIRPFCHAAVVRVAMIRRLSAAFVSTCSTVRVRLSPTHQNCVRLYFLLLQPHERQPVTALSRAQLRSLPLAKLKRYIDAYNISVRNPVDKNDLVDVIVATRTPQGCLPPTNEDYYRKNSVPSSSTTGSPPSPTNRNPSTRGFPTSNTNSNPRSNRSFPRPDLDPSRRQRPQDVPYGTYMPRATPNTPRSRTTSAPLNPGTTRPTPQPDISRPTSSAGRQPTPQTTSTTHAPSHSQTALPLPPPPMSTLVTLPPRVRIPPGVVEKEELVERVWALVEEEKRKDDEALEDVDFDNEDDMEGIGEPGGGSKMSWR</sequence>
<feature type="compositionally biased region" description="Polar residues" evidence="1">
    <location>
        <begin position="265"/>
        <end position="291"/>
    </location>
</feature>
<feature type="compositionally biased region" description="Polar residues" evidence="1">
    <location>
        <begin position="237"/>
        <end position="257"/>
    </location>
</feature>
<reference evidence="2" key="1">
    <citation type="submission" date="2021-03" db="EMBL/GenBank/DDBJ databases">
        <title>Evolutionary innovations through gain and loss of genes in the ectomycorrhizal Boletales.</title>
        <authorList>
            <person name="Wu G."/>
            <person name="Miyauchi S."/>
            <person name="Morin E."/>
            <person name="Yang Z.-L."/>
            <person name="Xu J."/>
            <person name="Martin F.M."/>
        </authorList>
    </citation>
    <scope>NUCLEOTIDE SEQUENCE</scope>
    <source>
        <strain evidence="2">BR01</strain>
    </source>
</reference>
<proteinExistence type="predicted"/>
<organism evidence="2 3">
    <name type="scientific">Boletus reticuloceps</name>
    <dbReference type="NCBI Taxonomy" id="495285"/>
    <lineage>
        <taxon>Eukaryota</taxon>
        <taxon>Fungi</taxon>
        <taxon>Dikarya</taxon>
        <taxon>Basidiomycota</taxon>
        <taxon>Agaricomycotina</taxon>
        <taxon>Agaricomycetes</taxon>
        <taxon>Agaricomycetidae</taxon>
        <taxon>Boletales</taxon>
        <taxon>Boletineae</taxon>
        <taxon>Boletaceae</taxon>
        <taxon>Boletoideae</taxon>
        <taxon>Boletus</taxon>
    </lineage>
</organism>
<dbReference type="EMBL" id="JAGFBS010000009">
    <property type="protein sequence ID" value="KAG6377421.1"/>
    <property type="molecule type" value="Genomic_DNA"/>
</dbReference>
<name>A0A8I3ACD9_9AGAM</name>